<dbReference type="RefSeq" id="XP_028885483.1">
    <property type="nucleotide sequence ID" value="XM_029023459.1"/>
</dbReference>
<dbReference type="NCBIfam" id="TIGR00239">
    <property type="entry name" value="2oxo_dh_E1"/>
    <property type="match status" value="1"/>
</dbReference>
<evidence type="ECO:0000313" key="8">
    <source>
        <dbReference type="Proteomes" id="UP000192257"/>
    </source>
</evidence>
<dbReference type="InterPro" id="IPR029061">
    <property type="entry name" value="THDP-binding"/>
</dbReference>
<dbReference type="VEuPathDB" id="TriTrypDB:TM35_000064220"/>
<dbReference type="NCBIfam" id="NF008907">
    <property type="entry name" value="PRK12270.1"/>
    <property type="match status" value="1"/>
</dbReference>
<dbReference type="InterPro" id="IPR042179">
    <property type="entry name" value="KGD_C_sf"/>
</dbReference>
<dbReference type="FunFam" id="1.10.287.1150:FF:000015">
    <property type="entry name" value="Putative 2-oxoglutarate dehydrogenase E1 component"/>
    <property type="match status" value="1"/>
</dbReference>
<gene>
    <name evidence="7" type="ORF">TM35_000064220</name>
</gene>
<evidence type="ECO:0000313" key="7">
    <source>
        <dbReference type="EMBL" id="ORC91417.1"/>
    </source>
</evidence>
<dbReference type="SUPFAM" id="SSF52518">
    <property type="entry name" value="Thiamin diphosphate-binding fold (THDP-binding)"/>
    <property type="match status" value="2"/>
</dbReference>
<dbReference type="GeneID" id="39983239"/>
<feature type="domain" description="Transketolase-like pyrimidine-binding" evidence="6">
    <location>
        <begin position="657"/>
        <end position="865"/>
    </location>
</feature>
<comment type="caution">
    <text evidence="7">The sequence shown here is derived from an EMBL/GenBank/DDBJ whole genome shotgun (WGS) entry which is preliminary data.</text>
</comment>
<dbReference type="EC" id="1.2.4.2" evidence="3"/>
<reference evidence="7 8" key="1">
    <citation type="submission" date="2017-03" db="EMBL/GenBank/DDBJ databases">
        <title>An alternative strategy for trypanosome survival in the mammalian bloodstream revealed through genome and transcriptome analysis of the ubiquitous bovine parasite Trypanosoma (Megatrypanum) theileri.</title>
        <authorList>
            <person name="Kelly S."/>
            <person name="Ivens A."/>
            <person name="Mott A."/>
            <person name="O'Neill E."/>
            <person name="Emms D."/>
            <person name="Macleod O."/>
            <person name="Voorheis P."/>
            <person name="Matthews J."/>
            <person name="Matthews K."/>
            <person name="Carrington M."/>
        </authorList>
    </citation>
    <scope>NUCLEOTIDE SEQUENCE [LARGE SCALE GENOMIC DNA]</scope>
    <source>
        <strain evidence="7">Edinburgh</strain>
    </source>
</reference>
<keyword evidence="8" id="KW-1185">Reference proteome</keyword>
<dbReference type="Proteomes" id="UP000192257">
    <property type="component" value="Unassembled WGS sequence"/>
</dbReference>
<dbReference type="PANTHER" id="PTHR23152:SF12">
    <property type="entry name" value="OXOGLUTARATE DEHYDROGENASE (SUCCINYL-TRANSFERRING)"/>
    <property type="match status" value="1"/>
</dbReference>
<dbReference type="Pfam" id="PF16870">
    <property type="entry name" value="OxoGdeHyase_C"/>
    <property type="match status" value="1"/>
</dbReference>
<proteinExistence type="inferred from homology"/>
<keyword evidence="5" id="KW-0786">Thiamine pyrophosphate</keyword>
<dbReference type="PANTHER" id="PTHR23152">
    <property type="entry name" value="2-OXOGLUTARATE DEHYDROGENASE"/>
    <property type="match status" value="1"/>
</dbReference>
<dbReference type="CDD" id="cd02016">
    <property type="entry name" value="TPP_E1_OGDC_like"/>
    <property type="match status" value="1"/>
</dbReference>
<dbReference type="GO" id="GO:0045252">
    <property type="term" value="C:oxoglutarate dehydrogenase complex"/>
    <property type="evidence" value="ECO:0007669"/>
    <property type="project" value="TreeGrafter"/>
</dbReference>
<sequence length="1009" mass="114075">MMRRLLSTTSSVPPQLAVLRGSAVSSLWLSQQSRSQSDVPERRLLYENDSFLNGSSAMYLDTVYQNWKADRNSVDPSWDKVFSARELQDYEKPILNAPIRVIPTTSADDTTVKQSLDDCGRLTWMIQAFEDRGHLMASTDPLNYENDDPTRRTPSRRFRELLRLDLGFFGFTPDDYNRVVRVGFQDEVGGVLNTNSRPMTIKELHEHLTKRYCGKVGYELSHIVDRESVRFMREAVESEGGPYNPLHRSLTKEERLWTWDIVASAVHFEDFFKRKYSTQKRFGADGAESLILGLRALLEVSSNHGIEKVNIGMAHRGRLNVLYHVIGKPFPVLLKEFMGITAPELEPFKIQSDVKYHLGARSTIDLRNGKKMATEMLANPSHLEAVNPVVQGYTRAEQISYKSDGQLKVLPVEIHGDAAFSGQGIAFESMCISEVGEFSTGGTIHVVVNNQIGFTTDPKCSRSSAYCTDLGRVFQCPIFHVNGDSPEDVVRVFEFAADFRAKFNKSVVIDLVCYRRFGHNENDDPSITQPLMYNRIRSMGDLFAKYSDALIADGVITQQQRTAKSIAEKERYGAFQNEASKVHYSQFLRSCIPDLWKNMKYSDELGKVKLEPTAVPREKLQPVLDALKTIPEDFAVHPKLKSVLDRRNESLEKGEGIDWGGAEALAFGSLLLDGIHVRLMGQDVERGTFSQRHAVLHDQKKVGHYIPLAHIQEDQAPFVVTNSPLSEYGALGYANGYSLNDPNSLVIWEAQYGDFANGAAIIFDQFISAGESKWNQQQSVVVSLPHGYDGRGAEHSSGRIERFLQAVSEDVETPAYSQAERAHRVNMEVVYPSTPAQYFHLLRRHVRRDFRKPLILFFSKQFLRSPNESSMEEITSGQFYPVIKDTSVPPEKARRLVLCTGQLYHILHAYRMANGKTDVALVRIEELSPFPVAEVQSLLKEYSNAELMWAQEEPKNQGAYYHVEPRIEFYTKGKRELLYAGRGISASPSTGYKSAHDVEEKHICEVVFA</sequence>
<organism evidence="7 8">
    <name type="scientific">Trypanosoma theileri</name>
    <dbReference type="NCBI Taxonomy" id="67003"/>
    <lineage>
        <taxon>Eukaryota</taxon>
        <taxon>Discoba</taxon>
        <taxon>Euglenozoa</taxon>
        <taxon>Kinetoplastea</taxon>
        <taxon>Metakinetoplastina</taxon>
        <taxon>Trypanosomatida</taxon>
        <taxon>Trypanosomatidae</taxon>
        <taxon>Trypanosoma</taxon>
    </lineage>
</organism>
<evidence type="ECO:0000256" key="4">
    <source>
        <dbReference type="ARBA" id="ARBA00023002"/>
    </source>
</evidence>
<dbReference type="GO" id="GO:0004591">
    <property type="term" value="F:oxoglutarate dehydrogenase (succinyl-transferring) activity"/>
    <property type="evidence" value="ECO:0007669"/>
    <property type="project" value="UniProtKB-EC"/>
</dbReference>
<evidence type="ECO:0000256" key="5">
    <source>
        <dbReference type="ARBA" id="ARBA00023052"/>
    </source>
</evidence>
<evidence type="ECO:0000256" key="3">
    <source>
        <dbReference type="ARBA" id="ARBA00012280"/>
    </source>
</evidence>
<dbReference type="Gene3D" id="3.40.50.970">
    <property type="match status" value="1"/>
</dbReference>
<dbReference type="GO" id="GO:0030976">
    <property type="term" value="F:thiamine pyrophosphate binding"/>
    <property type="evidence" value="ECO:0007669"/>
    <property type="project" value="InterPro"/>
</dbReference>
<dbReference type="Pfam" id="PF16078">
    <property type="entry name" value="2-oxogl_dehyd_N"/>
    <property type="match status" value="1"/>
</dbReference>
<dbReference type="EMBL" id="NBCO01000006">
    <property type="protein sequence ID" value="ORC91417.1"/>
    <property type="molecule type" value="Genomic_DNA"/>
</dbReference>
<comment type="similarity">
    <text evidence="2">Belongs to the alpha-ketoglutarate dehydrogenase family.</text>
</comment>
<dbReference type="FunFam" id="3.40.50.12470:FF:000003">
    <property type="entry name" value="2-oxoglutarate dehydrogenase E1 component"/>
    <property type="match status" value="1"/>
</dbReference>
<evidence type="ECO:0000256" key="1">
    <source>
        <dbReference type="ARBA" id="ARBA00001964"/>
    </source>
</evidence>
<dbReference type="Gene3D" id="1.10.287.1150">
    <property type="entry name" value="TPP helical domain"/>
    <property type="match status" value="1"/>
</dbReference>
<dbReference type="Pfam" id="PF00676">
    <property type="entry name" value="E1_dh"/>
    <property type="match status" value="1"/>
</dbReference>
<dbReference type="Gene3D" id="3.40.50.12470">
    <property type="match status" value="1"/>
</dbReference>
<evidence type="ECO:0000259" key="6">
    <source>
        <dbReference type="SMART" id="SM00861"/>
    </source>
</evidence>
<dbReference type="InterPro" id="IPR032106">
    <property type="entry name" value="2-oxogl_dehyd_N"/>
</dbReference>
<dbReference type="NCBIfam" id="NF006914">
    <property type="entry name" value="PRK09404.1"/>
    <property type="match status" value="1"/>
</dbReference>
<dbReference type="GO" id="GO:0006099">
    <property type="term" value="P:tricarboxylic acid cycle"/>
    <property type="evidence" value="ECO:0007669"/>
    <property type="project" value="TreeGrafter"/>
</dbReference>
<protein>
    <recommendedName>
        <fullName evidence="3">oxoglutarate dehydrogenase (succinyl-transferring)</fullName>
        <ecNumber evidence="3">1.2.4.2</ecNumber>
    </recommendedName>
</protein>
<dbReference type="InterPro" id="IPR005475">
    <property type="entry name" value="Transketolase-like_Pyr-bd"/>
</dbReference>
<dbReference type="InterPro" id="IPR001017">
    <property type="entry name" value="DH_E1"/>
</dbReference>
<evidence type="ECO:0000256" key="2">
    <source>
        <dbReference type="ARBA" id="ARBA00006936"/>
    </source>
</evidence>
<dbReference type="AlphaFoldDB" id="A0A1X0P3C5"/>
<dbReference type="Gene3D" id="3.40.50.11610">
    <property type="entry name" value="Multifunctional 2-oxoglutarate metabolism enzyme, C-terminal domain"/>
    <property type="match status" value="1"/>
</dbReference>
<accession>A0A1X0P3C5</accession>
<dbReference type="SMART" id="SM00861">
    <property type="entry name" value="Transket_pyr"/>
    <property type="match status" value="1"/>
</dbReference>
<dbReference type="PIRSF" id="PIRSF000157">
    <property type="entry name" value="Oxoglu_dh_E1"/>
    <property type="match status" value="1"/>
</dbReference>
<comment type="cofactor">
    <cofactor evidence="1">
        <name>thiamine diphosphate</name>
        <dbReference type="ChEBI" id="CHEBI:58937"/>
    </cofactor>
</comment>
<dbReference type="Pfam" id="PF02779">
    <property type="entry name" value="Transket_pyr"/>
    <property type="match status" value="1"/>
</dbReference>
<keyword evidence="4" id="KW-0560">Oxidoreductase</keyword>
<dbReference type="GO" id="GO:0005739">
    <property type="term" value="C:mitochondrion"/>
    <property type="evidence" value="ECO:0007669"/>
    <property type="project" value="TreeGrafter"/>
</dbReference>
<dbReference type="InterPro" id="IPR011603">
    <property type="entry name" value="2oxoglutarate_DH_E1"/>
</dbReference>
<dbReference type="STRING" id="67003.A0A1X0P3C5"/>
<name>A0A1X0P3C5_9TRYP</name>
<dbReference type="OrthoDB" id="413077at2759"/>
<dbReference type="InterPro" id="IPR031717">
    <property type="entry name" value="ODO-1/KGD_C"/>
</dbReference>